<dbReference type="WBParaSite" id="HNAJ_0001241101-mRNA-1">
    <property type="protein sequence ID" value="HNAJ_0001241101-mRNA-1"/>
    <property type="gene ID" value="HNAJ_0001241101"/>
</dbReference>
<evidence type="ECO:0000313" key="2">
    <source>
        <dbReference type="WBParaSite" id="HNAJ_0001241101-mRNA-1"/>
    </source>
</evidence>
<evidence type="ECO:0000256" key="1">
    <source>
        <dbReference type="SAM" id="MobiDB-lite"/>
    </source>
</evidence>
<protein>
    <submittedName>
        <fullName evidence="2">SWI/SNF-related matrix-associated actin-dependent regulator of chromatin subfamily A member 5</fullName>
    </submittedName>
</protein>
<dbReference type="STRING" id="102285.A0A0R3TX23"/>
<sequence>LHFDDWSNDLAKDVMSIQEELEAFGEKMPERKPLNSQSKLFPKGSKKRKLRAVSKLEAIESGDEEEEEEEEGVE</sequence>
<organism evidence="2">
    <name type="scientific">Rodentolepis nana</name>
    <name type="common">Dwarf tapeworm</name>
    <name type="synonym">Hymenolepis nana</name>
    <dbReference type="NCBI Taxonomy" id="102285"/>
    <lineage>
        <taxon>Eukaryota</taxon>
        <taxon>Metazoa</taxon>
        <taxon>Spiralia</taxon>
        <taxon>Lophotrochozoa</taxon>
        <taxon>Platyhelminthes</taxon>
        <taxon>Cestoda</taxon>
        <taxon>Eucestoda</taxon>
        <taxon>Cyclophyllidea</taxon>
        <taxon>Hymenolepididae</taxon>
        <taxon>Rodentolepis</taxon>
    </lineage>
</organism>
<name>A0A0R3TX23_RODNA</name>
<accession>A0A0R3TX23</accession>
<feature type="region of interest" description="Disordered" evidence="1">
    <location>
        <begin position="25"/>
        <end position="46"/>
    </location>
</feature>
<reference evidence="2" key="1">
    <citation type="submission" date="2017-02" db="UniProtKB">
        <authorList>
            <consortium name="WormBaseParasite"/>
        </authorList>
    </citation>
    <scope>IDENTIFICATION</scope>
</reference>
<dbReference type="AlphaFoldDB" id="A0A0R3TX23"/>
<proteinExistence type="predicted"/>